<dbReference type="Proteomes" id="UP001331761">
    <property type="component" value="Unassembled WGS sequence"/>
</dbReference>
<sequence length="90" mass="10811">MRTFKAHDFLEFRSFNFSMYPSYVTELEEYRWKPIIIAETLAEFGAIWYMDSSVVFEKSDLSHVHQLISCRNEVHIRTTLLRFLDLRSSL</sequence>
<evidence type="ECO:0000313" key="2">
    <source>
        <dbReference type="EMBL" id="KAK5983157.1"/>
    </source>
</evidence>
<organism evidence="1 3">
    <name type="scientific">Trichostrongylus colubriformis</name>
    <name type="common">Black scour worm</name>
    <dbReference type="NCBI Taxonomy" id="6319"/>
    <lineage>
        <taxon>Eukaryota</taxon>
        <taxon>Metazoa</taxon>
        <taxon>Ecdysozoa</taxon>
        <taxon>Nematoda</taxon>
        <taxon>Chromadorea</taxon>
        <taxon>Rhabditida</taxon>
        <taxon>Rhabditina</taxon>
        <taxon>Rhabditomorpha</taxon>
        <taxon>Strongyloidea</taxon>
        <taxon>Trichostrongylidae</taxon>
        <taxon>Trichostrongylus</taxon>
    </lineage>
</organism>
<dbReference type="AlphaFoldDB" id="A0AAN8FC34"/>
<gene>
    <name evidence="2" type="ORF">GCK32_001362</name>
    <name evidence="1" type="ORF">GCK32_019690</name>
</gene>
<dbReference type="EMBL" id="WIXE01004322">
    <property type="protein sequence ID" value="KAK5983157.1"/>
    <property type="molecule type" value="Genomic_DNA"/>
</dbReference>
<comment type="caution">
    <text evidence="1">The sequence shown here is derived from an EMBL/GenBank/DDBJ whole genome shotgun (WGS) entry which is preliminary data.</text>
</comment>
<dbReference type="Pfam" id="PF07801">
    <property type="entry name" value="DUF1647"/>
    <property type="match status" value="1"/>
</dbReference>
<accession>A0AAN8FC34</accession>
<proteinExistence type="predicted"/>
<evidence type="ECO:0000313" key="1">
    <source>
        <dbReference type="EMBL" id="KAK5974225.1"/>
    </source>
</evidence>
<reference evidence="1 3" key="1">
    <citation type="submission" date="2019-10" db="EMBL/GenBank/DDBJ databases">
        <title>Assembly and Annotation for the nematode Trichostrongylus colubriformis.</title>
        <authorList>
            <person name="Martin J."/>
        </authorList>
    </citation>
    <scope>NUCLEOTIDE SEQUENCE [LARGE SCALE GENOMIC DNA]</scope>
    <source>
        <strain evidence="1">G859</strain>
        <tissue evidence="1">Whole worm</tissue>
    </source>
</reference>
<evidence type="ECO:0000313" key="3">
    <source>
        <dbReference type="Proteomes" id="UP001331761"/>
    </source>
</evidence>
<name>A0AAN8FC34_TRICO</name>
<dbReference type="PANTHER" id="PTHR31389:SF4">
    <property type="entry name" value="LD39211P"/>
    <property type="match status" value="1"/>
</dbReference>
<dbReference type="InterPro" id="IPR012444">
    <property type="entry name" value="DUF1647"/>
</dbReference>
<dbReference type="EMBL" id="WIXE01014527">
    <property type="protein sequence ID" value="KAK5974225.1"/>
    <property type="molecule type" value="Genomic_DNA"/>
</dbReference>
<protein>
    <submittedName>
        <fullName evidence="1">Uncharacterized protein</fullName>
    </submittedName>
</protein>
<keyword evidence="3" id="KW-1185">Reference proteome</keyword>
<dbReference type="PANTHER" id="PTHR31389">
    <property type="entry name" value="LD39211P"/>
    <property type="match status" value="1"/>
</dbReference>